<evidence type="ECO:0000313" key="2">
    <source>
        <dbReference type="Proteomes" id="UP000190831"/>
    </source>
</evidence>
<sequence length="1132" mass="129374">METQLDRPNAVFCEIRAPKVFVNAFLVGNNILSIERNSIQSLGDISRGHFVCVPLKELSNDVVGSELYQDPFHNRPYVFLIYSNGHLEMRDEKLKVVTSCDLQIDTVNHEPLIIFDKRFRRLYVSLDRHKVLKLNIETGEDAIVFNKGKTYDCIYTSNRKIVSVKSCWIENTEVGDVFSMAIFLQDQFDGNRYLEIVDEIDMIRNKWSTTYCSEKLRIAEHAQLSYIPEFGVILLTSDETQFFQTHSELIDRNAFKVFSRKSLICTNRPNNTFFIPEVYEINSGSGTKVLACSNLGHMVEIDVPLHIVDSTHSIRGEDMLGRMIKIKGWEAKDLETVVRIVQLQDKVFLLVSKSEGMIFLDLHRHQVISHVLQESHSVLYANMITGGATDLGCLIMCGGNTGSKGFIEIRQLGFDGKLKIRKLRTMESLRDNSLWHTDEGFWWKNEHGDLFKEHGLIERNSKAICVTFRGRIIFPQKDVLLTQPISIDEEDSLVTIAQNGTIHWSDSNRIVKIPGFQESFITPAVCSSKVRNGQMLTVVAWGKKSFWVYDSKSLLIDLEDMEQVSSCLIKTANGMSYVIMADAFGHIKILSDEGAPLSKCRVCSHKLSLCDLGSTANILAYCHETVVLIKLTRDDFMVAPIEVPFHTKLISSFTEFSQVAMDNNNCLYELDFRAIINEQPKPIIRSISSKKNIIEKFISFDLTRRYIVVSAFSSKFDTVLEKYVHMAKLQTYDIVSKRLISDHDITKTYPQASVSDLITVPFQKKLLCGEYIDNETQYAKQLVLSKCFAVSLHYELAEDEGLHNLLLFTIDELTGQIEFRLGLRTGFSISSLTNFYNRIIFVSGECIQAYQLDYSVKENEFKLERISEELRVDGLTKNCFFIPQCSTISSNLKRRKKHSFGKERIGIVNIFKGFQEFDLSISSSTKTSTEVLAKKLDHLHLRRTLASDYDPITKMIHELKFVTSCILKVFGTDEEGKELNNVETSLARENMLKKYLAAADGDNNIFLAEQVAQDDGDFIGDTLRFKLSDQIVGIHDFRPSNSYSDNINVHYKRQRSAFFPLFLISTANGGCFLISTILDEVTLQNYHRDKDMNFPHYQKHLEKIGISALNDSDFTFFDERQMVTNDSIYSIY</sequence>
<dbReference type="EMBL" id="LT598490">
    <property type="protein sequence ID" value="SCW02679.1"/>
    <property type="molecule type" value="Genomic_DNA"/>
</dbReference>
<dbReference type="AlphaFoldDB" id="A0A1G4MFM5"/>
<protein>
    <submittedName>
        <fullName evidence="1">LAFE_0F11936g1_1</fullName>
    </submittedName>
</protein>
<dbReference type="OrthoDB" id="4063069at2759"/>
<organism evidence="1 2">
    <name type="scientific">Lachancea fermentati</name>
    <name type="common">Zygosaccharomyces fermentati</name>
    <dbReference type="NCBI Taxonomy" id="4955"/>
    <lineage>
        <taxon>Eukaryota</taxon>
        <taxon>Fungi</taxon>
        <taxon>Dikarya</taxon>
        <taxon>Ascomycota</taxon>
        <taxon>Saccharomycotina</taxon>
        <taxon>Saccharomycetes</taxon>
        <taxon>Saccharomycetales</taxon>
        <taxon>Saccharomycetaceae</taxon>
        <taxon>Lachancea</taxon>
    </lineage>
</organism>
<proteinExistence type="predicted"/>
<accession>A0A1G4MFM5</accession>
<evidence type="ECO:0000313" key="1">
    <source>
        <dbReference type="EMBL" id="SCW02679.1"/>
    </source>
</evidence>
<gene>
    <name evidence="1" type="ORF">LAFE_0F11936G</name>
</gene>
<name>A0A1G4MFM5_LACFM</name>
<reference evidence="2" key="1">
    <citation type="submission" date="2016-03" db="EMBL/GenBank/DDBJ databases">
        <authorList>
            <person name="Devillers H."/>
        </authorList>
    </citation>
    <scope>NUCLEOTIDE SEQUENCE [LARGE SCALE GENOMIC DNA]</scope>
</reference>
<dbReference type="Proteomes" id="UP000190831">
    <property type="component" value="Chromosome F"/>
</dbReference>
<keyword evidence="2" id="KW-1185">Reference proteome</keyword>
<dbReference type="OMA" id="RIRIAMT"/>